<evidence type="ECO:0000256" key="4">
    <source>
        <dbReference type="RuleBase" id="RU000411"/>
    </source>
</evidence>
<keyword evidence="3" id="KW-0722">Serine protease inhibitor</keyword>
<dbReference type="PANTHER" id="PTHR11461:SF211">
    <property type="entry name" value="GH10112P-RELATED"/>
    <property type="match status" value="1"/>
</dbReference>
<feature type="domain" description="Serpin" evidence="6">
    <location>
        <begin position="37"/>
        <end position="394"/>
    </location>
</feature>
<dbReference type="PROSITE" id="PS00284">
    <property type="entry name" value="SERPIN"/>
    <property type="match status" value="1"/>
</dbReference>
<dbReference type="InterPro" id="IPR036186">
    <property type="entry name" value="Serpin_sf"/>
</dbReference>
<dbReference type="GeneID" id="112047662"/>
<comment type="similarity">
    <text evidence="1 4">Belongs to the serpin family.</text>
</comment>
<dbReference type="InterPro" id="IPR042185">
    <property type="entry name" value="Serpin_sf_2"/>
</dbReference>
<keyword evidence="5" id="KW-0732">Signal</keyword>
<sequence>MATRTLLLLVSMVGVVHPHYFPYTRTDTGDSVDIASMKLLKETYNAAEEKNVVASPLGVLILLSLYGSGTEGENREELVRYLRIRDFRELELRYARLSYRFGSMDHSFLTLCNKVLVSDKYKLEQHFLNTARSYLSEVDNINFEDPQTAADSINEWSARKTDGKISKPVSASDIDARAAVALLNVIYFQGHWHVPFNASNTKEQEFHVDRSTSELKPMMHLEQPLIYRDSPELGARLVELPYKESQFRMIIILPKEIDGLQSVLDKVAQKGLLEDVFKMNFANTEVILDLPKFEIRSKLNLNELLPKVGVSRIFNEPAPGLVSDTKLIVSRALQQAFITVDEEGASAGAFTGVVGVPVSADSRPPPPIHFKADHPFLFAILHDDVVLFAGTYSH</sequence>
<evidence type="ECO:0000313" key="8">
    <source>
        <dbReference type="RefSeq" id="XP_052743846.1"/>
    </source>
</evidence>
<protein>
    <submittedName>
        <fullName evidence="8">Antichymotrypsin-1</fullName>
    </submittedName>
</protein>
<dbReference type="InterPro" id="IPR042178">
    <property type="entry name" value="Serpin_sf_1"/>
</dbReference>
<gene>
    <name evidence="8" type="primary">LOC112047662</name>
</gene>
<evidence type="ECO:0000259" key="6">
    <source>
        <dbReference type="SMART" id="SM00093"/>
    </source>
</evidence>
<accession>A0ABM3LXP0</accession>
<dbReference type="InterPro" id="IPR000215">
    <property type="entry name" value="Serpin_fam"/>
</dbReference>
<evidence type="ECO:0000256" key="5">
    <source>
        <dbReference type="SAM" id="SignalP"/>
    </source>
</evidence>
<dbReference type="InterPro" id="IPR023796">
    <property type="entry name" value="Serpin_dom"/>
</dbReference>
<evidence type="ECO:0000256" key="2">
    <source>
        <dbReference type="ARBA" id="ARBA00022690"/>
    </source>
</evidence>
<dbReference type="Proteomes" id="UP001652582">
    <property type="component" value="Chromosome 20"/>
</dbReference>
<reference evidence="8" key="1">
    <citation type="submission" date="2025-08" db="UniProtKB">
        <authorList>
            <consortium name="RefSeq"/>
        </authorList>
    </citation>
    <scope>IDENTIFICATION</scope>
</reference>
<evidence type="ECO:0000256" key="3">
    <source>
        <dbReference type="ARBA" id="ARBA00022900"/>
    </source>
</evidence>
<proteinExistence type="inferred from homology"/>
<feature type="chain" id="PRO_5047122667" evidence="5">
    <location>
        <begin position="19"/>
        <end position="394"/>
    </location>
</feature>
<feature type="signal peptide" evidence="5">
    <location>
        <begin position="1"/>
        <end position="18"/>
    </location>
</feature>
<dbReference type="RefSeq" id="XP_052743846.1">
    <property type="nucleotide sequence ID" value="XM_052887886.1"/>
</dbReference>
<evidence type="ECO:0000256" key="1">
    <source>
        <dbReference type="ARBA" id="ARBA00009500"/>
    </source>
</evidence>
<dbReference type="SUPFAM" id="SSF56574">
    <property type="entry name" value="Serpins"/>
    <property type="match status" value="1"/>
</dbReference>
<dbReference type="SMART" id="SM00093">
    <property type="entry name" value="SERPIN"/>
    <property type="match status" value="1"/>
</dbReference>
<dbReference type="Gene3D" id="2.30.39.10">
    <property type="entry name" value="Alpha-1-antitrypsin, domain 1"/>
    <property type="match status" value="1"/>
</dbReference>
<name>A0ABM3LXP0_BICAN</name>
<keyword evidence="2" id="KW-0646">Protease inhibitor</keyword>
<keyword evidence="7" id="KW-1185">Reference proteome</keyword>
<organism evidence="7 8">
    <name type="scientific">Bicyclus anynana</name>
    <name type="common">Squinting bush brown butterfly</name>
    <dbReference type="NCBI Taxonomy" id="110368"/>
    <lineage>
        <taxon>Eukaryota</taxon>
        <taxon>Metazoa</taxon>
        <taxon>Ecdysozoa</taxon>
        <taxon>Arthropoda</taxon>
        <taxon>Hexapoda</taxon>
        <taxon>Insecta</taxon>
        <taxon>Pterygota</taxon>
        <taxon>Neoptera</taxon>
        <taxon>Endopterygota</taxon>
        <taxon>Lepidoptera</taxon>
        <taxon>Glossata</taxon>
        <taxon>Ditrysia</taxon>
        <taxon>Papilionoidea</taxon>
        <taxon>Nymphalidae</taxon>
        <taxon>Satyrinae</taxon>
        <taxon>Satyrini</taxon>
        <taxon>Mycalesina</taxon>
        <taxon>Bicyclus</taxon>
    </lineage>
</organism>
<dbReference type="InterPro" id="IPR023795">
    <property type="entry name" value="Serpin_CS"/>
</dbReference>
<dbReference type="PANTHER" id="PTHR11461">
    <property type="entry name" value="SERINE PROTEASE INHIBITOR, SERPIN"/>
    <property type="match status" value="1"/>
</dbReference>
<evidence type="ECO:0000313" key="7">
    <source>
        <dbReference type="Proteomes" id="UP001652582"/>
    </source>
</evidence>
<dbReference type="Pfam" id="PF00079">
    <property type="entry name" value="Serpin"/>
    <property type="match status" value="1"/>
</dbReference>
<dbReference type="Gene3D" id="3.30.497.10">
    <property type="entry name" value="Antithrombin, subunit I, domain 2"/>
    <property type="match status" value="1"/>
</dbReference>